<name>A0A820DMS8_9BILA</name>
<dbReference type="AlphaFoldDB" id="A0A820DMS8"/>
<accession>A0A820DMS8</accession>
<reference evidence="1" key="1">
    <citation type="submission" date="2021-02" db="EMBL/GenBank/DDBJ databases">
        <authorList>
            <person name="Nowell W R."/>
        </authorList>
    </citation>
    <scope>NUCLEOTIDE SEQUENCE</scope>
</reference>
<dbReference type="EMBL" id="CAJOAY010011238">
    <property type="protein sequence ID" value="CAF4234065.1"/>
    <property type="molecule type" value="Genomic_DNA"/>
</dbReference>
<dbReference type="Proteomes" id="UP000663881">
    <property type="component" value="Unassembled WGS sequence"/>
</dbReference>
<evidence type="ECO:0000313" key="1">
    <source>
        <dbReference type="EMBL" id="CAF4234065.1"/>
    </source>
</evidence>
<feature type="non-terminal residue" evidence="1">
    <location>
        <position position="270"/>
    </location>
</feature>
<proteinExistence type="predicted"/>
<comment type="caution">
    <text evidence="1">The sequence shown here is derived from an EMBL/GenBank/DDBJ whole genome shotgun (WGS) entry which is preliminary data.</text>
</comment>
<organism evidence="1 2">
    <name type="scientific">Adineta steineri</name>
    <dbReference type="NCBI Taxonomy" id="433720"/>
    <lineage>
        <taxon>Eukaryota</taxon>
        <taxon>Metazoa</taxon>
        <taxon>Spiralia</taxon>
        <taxon>Gnathifera</taxon>
        <taxon>Rotifera</taxon>
        <taxon>Eurotatoria</taxon>
        <taxon>Bdelloidea</taxon>
        <taxon>Adinetida</taxon>
        <taxon>Adinetidae</taxon>
        <taxon>Adineta</taxon>
    </lineage>
</organism>
<feature type="non-terminal residue" evidence="1">
    <location>
        <position position="1"/>
    </location>
</feature>
<sequence length="270" mass="31458">KQFKDIYEHSKRKFIQPTQCIDDNINQIKNLRWELRNTFDRNALFKEGYAVLSDESFPFYSLCYTCGSMGSDIIHYEQQNSNFHNQQWFCPVCIKCDCGQALISNERNLLSTAKTITSQQSRMCSDCLNNMKIFRANKNDNIEKCHLCEKFIEQYITKPKPLFSMTLIGKQTPQKINNLLQCIKCKHHFHPICDGYLNDDVTLITYIQDICSNIICSKCDINQKENIKNSLTNYKLQVVKNTIASITSTLQIIISEENHLNNMKVYMSNL</sequence>
<evidence type="ECO:0000313" key="2">
    <source>
        <dbReference type="Proteomes" id="UP000663881"/>
    </source>
</evidence>
<protein>
    <submittedName>
        <fullName evidence="1">Uncharacterized protein</fullName>
    </submittedName>
</protein>
<gene>
    <name evidence="1" type="ORF">OKA104_LOCUS42722</name>
</gene>